<evidence type="ECO:0000313" key="3">
    <source>
        <dbReference type="Proteomes" id="UP000663834"/>
    </source>
</evidence>
<dbReference type="EMBL" id="CAJNOW010020240">
    <property type="protein sequence ID" value="CAF1678145.1"/>
    <property type="molecule type" value="Genomic_DNA"/>
</dbReference>
<evidence type="ECO:0000313" key="2">
    <source>
        <dbReference type="EMBL" id="CAF5207835.1"/>
    </source>
</evidence>
<dbReference type="Proteomes" id="UP000681720">
    <property type="component" value="Unassembled WGS sequence"/>
</dbReference>
<sequence>MRTVKHPIKVNVWGCFLARGFGRVVCFKENLNADLMCHIYKYGLLPTVRKQFGYDSTLWKLQEDNDPKHTSKLATNWRMNNNVPRIDWSPMSPDIAPIENVWQLLKMKLR</sequence>
<dbReference type="InterPro" id="IPR036397">
    <property type="entry name" value="RNaseH_sf"/>
</dbReference>
<dbReference type="Proteomes" id="UP000663834">
    <property type="component" value="Unassembled WGS sequence"/>
</dbReference>
<comment type="caution">
    <text evidence="1">The sequence shown here is derived from an EMBL/GenBank/DDBJ whole genome shotgun (WGS) entry which is preliminary data.</text>
</comment>
<proteinExistence type="predicted"/>
<reference evidence="1" key="1">
    <citation type="submission" date="2021-02" db="EMBL/GenBank/DDBJ databases">
        <authorList>
            <person name="Nowell W R."/>
        </authorList>
    </citation>
    <scope>NUCLEOTIDE SEQUENCE</scope>
</reference>
<dbReference type="GO" id="GO:0003676">
    <property type="term" value="F:nucleic acid binding"/>
    <property type="evidence" value="ECO:0007669"/>
    <property type="project" value="InterPro"/>
</dbReference>
<dbReference type="AlphaFoldDB" id="A0A816GQG2"/>
<accession>A0A816GQG2</accession>
<protein>
    <recommendedName>
        <fullName evidence="4">Tc1-like transposase DDE domain-containing protein</fullName>
    </recommendedName>
</protein>
<evidence type="ECO:0000313" key="1">
    <source>
        <dbReference type="EMBL" id="CAF1678145.1"/>
    </source>
</evidence>
<dbReference type="EMBL" id="CAJOBJ010350732">
    <property type="protein sequence ID" value="CAF5207835.1"/>
    <property type="molecule type" value="Genomic_DNA"/>
</dbReference>
<name>A0A816GQG2_9BILA</name>
<evidence type="ECO:0008006" key="4">
    <source>
        <dbReference type="Google" id="ProtNLM"/>
    </source>
</evidence>
<organism evidence="1 3">
    <name type="scientific">Rotaria magnacalcarata</name>
    <dbReference type="NCBI Taxonomy" id="392030"/>
    <lineage>
        <taxon>Eukaryota</taxon>
        <taxon>Metazoa</taxon>
        <taxon>Spiralia</taxon>
        <taxon>Gnathifera</taxon>
        <taxon>Rotifera</taxon>
        <taxon>Eurotatoria</taxon>
        <taxon>Bdelloidea</taxon>
        <taxon>Philodinida</taxon>
        <taxon>Philodinidae</taxon>
        <taxon>Rotaria</taxon>
    </lineage>
</organism>
<dbReference type="OrthoDB" id="6767596at2759"/>
<gene>
    <name evidence="2" type="ORF">GIL414_LOCUS78778</name>
    <name evidence="1" type="ORF">KQP761_LOCUS35886</name>
</gene>
<dbReference type="Gene3D" id="3.30.420.10">
    <property type="entry name" value="Ribonuclease H-like superfamily/Ribonuclease H"/>
    <property type="match status" value="1"/>
</dbReference>